<proteinExistence type="predicted"/>
<dbReference type="EMBL" id="SSFX01000038">
    <property type="protein sequence ID" value="TXI29238.1"/>
    <property type="molecule type" value="Genomic_DNA"/>
</dbReference>
<dbReference type="Proteomes" id="UP000321055">
    <property type="component" value="Unassembled WGS sequence"/>
</dbReference>
<evidence type="ECO:0000313" key="1">
    <source>
        <dbReference type="EMBL" id="TXI29238.1"/>
    </source>
</evidence>
<comment type="caution">
    <text evidence="1">The sequence shown here is derived from an EMBL/GenBank/DDBJ whole genome shotgun (WGS) entry which is preliminary data.</text>
</comment>
<name>A0A5C7VYG6_9PROT</name>
<gene>
    <name evidence="1" type="ORF">E6Q60_04880</name>
</gene>
<organism evidence="1 2">
    <name type="scientific">Nitrosomonas oligotropha</name>
    <dbReference type="NCBI Taxonomy" id="42354"/>
    <lineage>
        <taxon>Bacteria</taxon>
        <taxon>Pseudomonadati</taxon>
        <taxon>Pseudomonadota</taxon>
        <taxon>Betaproteobacteria</taxon>
        <taxon>Nitrosomonadales</taxon>
        <taxon>Nitrosomonadaceae</taxon>
        <taxon>Nitrosomonas</taxon>
    </lineage>
</organism>
<sequence length="1350" mass="148263">MNGYRLGLSLSVVGPRSGLLDQAEWPLALRITIGTRGEPSLADAQDAVTATLHWTLWPDALPDLHVAFIDANGSRAAQYTPATVQAENKTFLDMLKSSVEKRGKALANQGLLSFEYQPAPDEVKDTDETKGRMVPWPGLMQTLTALVPPTPSALKATWYFTVPRDRIADQQPDGSWKLKTGIRVSAAPILVPGAQNAQHAGQVQVVTAPGATEVHWHTYSGVIDVEAHCEALRLESVLDHDLDEMNDYWLSIRDSRDDSLLDIAHRLEQALQPVALLGAVPVEKFTPHCVFHENGGVTRGATATETNKALGEWREVMANASEDEVAERRRALIQTALTTDGDPVDCIEEAYLQEVAGFFLTLPPTRASVSLVPGAQDELAPLVRAHLLPRLRPDTVRPALPGEGIELIIGDEKFRLRHKAQTDHKAIDDVAALQLFARRSSTAEGVNLQADAGGAPWHPLTAGAYALMDSAPTIRSDDRVLGITAAYIDGVLYREVSYAGANLVCRNPMTRVHREDMSKTETSLMLGQLDRVVSTEVPLLALPLRYGDYYEFAASVIDRGGGIAPELCQSGKPWQADLGKISKLCPPQRDRVQFRRRVPVGDCNILPGTGTSWPQTPQEVWLRCLEESGVDANQVPCILLVPEEEGYRSTAQLGSYAFSVERPLIDEHTLLRWEMPATYLSKGERTARVDALKEQLKKIHARRDVLMTTARELREHDAALASDASQDNLPDYDPAVSAIGLRWRFDSGAKGDVIIATDTQTITVQVGPAIAADPAHCVFTVSPGAYVRFEVLSLVAKVDFDRLDAEALKDLLELGDWNDMISGKSYRAFHPSIVLVETADKALPALSADAVRLSPDLRGDVRVYYAFNAGGGPEPLFRNVHQCEIASERWGWRNLPIPPEDSSAHSGEECRRRLASGPPKEIVSVTPDDPNLELVRYFDTLSAIDTGFMERPSVVKRFPRPPLSDDIPLHVDGRDGVTHADYLHYKLRLRSRYAGVLREPFTGWTMERRAALPFRGDPTRIKSLKVLAVLPLTQALPESPVAHSTGEGTPFLVIFDEPWFREYGIGERIEVRIATVKREIDDTSEPTQLRYGPLPDHSIRPAAVTPERTLECFGPFGFSLDRTGSQAKANATAFVVYPPAGTPPHYNLFVELRRLLDLPSGTMVKGKLVPLASDYSEAVPIYTLPDSAALMPSGDKLLVSEIDGGLSFTSPPLVPFRGATGEVLQQYRYLLIVGRKVQDAGRSVEVFLPQDALWVTPGTGGVATGRWLSKTKKAWKQHYTAGVFAEVLLNGRFLAGNNGRLSSAENLRDLFKALFASEEDISKDNSISWPLDASGMLRRVSAPFGMEEST</sequence>
<protein>
    <submittedName>
        <fullName evidence="1">Uncharacterized protein</fullName>
    </submittedName>
</protein>
<reference evidence="1 2" key="1">
    <citation type="submission" date="2018-09" db="EMBL/GenBank/DDBJ databases">
        <title>Metagenome Assembled Genomes from an Advanced Water Purification Facility.</title>
        <authorList>
            <person name="Stamps B.W."/>
            <person name="Spear J.R."/>
        </authorList>
    </citation>
    <scope>NUCLEOTIDE SEQUENCE [LARGE SCALE GENOMIC DNA]</scope>
    <source>
        <strain evidence="1">Bin_54_1</strain>
    </source>
</reference>
<evidence type="ECO:0000313" key="2">
    <source>
        <dbReference type="Proteomes" id="UP000321055"/>
    </source>
</evidence>
<accession>A0A5C7VYG6</accession>